<feature type="compositionally biased region" description="Polar residues" evidence="1">
    <location>
        <begin position="34"/>
        <end position="59"/>
    </location>
</feature>
<comment type="caution">
    <text evidence="2">The sequence shown here is derived from an EMBL/GenBank/DDBJ whole genome shotgun (WGS) entry which is preliminary data.</text>
</comment>
<evidence type="ECO:0000313" key="2">
    <source>
        <dbReference type="EMBL" id="GBN49073.1"/>
    </source>
</evidence>
<feature type="region of interest" description="Disordered" evidence="1">
    <location>
        <begin position="31"/>
        <end position="84"/>
    </location>
</feature>
<keyword evidence="3" id="KW-1185">Reference proteome</keyword>
<reference evidence="2 3" key="1">
    <citation type="journal article" date="2019" name="Sci. Rep.">
        <title>Orb-weaving spider Araneus ventricosus genome elucidates the spidroin gene catalogue.</title>
        <authorList>
            <person name="Kono N."/>
            <person name="Nakamura H."/>
            <person name="Ohtoshi R."/>
            <person name="Moran D.A.P."/>
            <person name="Shinohara A."/>
            <person name="Yoshida Y."/>
            <person name="Fujiwara M."/>
            <person name="Mori M."/>
            <person name="Tomita M."/>
            <person name="Arakawa K."/>
        </authorList>
    </citation>
    <scope>NUCLEOTIDE SEQUENCE [LARGE SCALE GENOMIC DNA]</scope>
</reference>
<evidence type="ECO:0000313" key="3">
    <source>
        <dbReference type="Proteomes" id="UP000499080"/>
    </source>
</evidence>
<dbReference type="EMBL" id="BGPR01010998">
    <property type="protein sequence ID" value="GBN49073.1"/>
    <property type="molecule type" value="Genomic_DNA"/>
</dbReference>
<protein>
    <submittedName>
        <fullName evidence="2">Uncharacterized protein</fullName>
    </submittedName>
</protein>
<name>A0A4Y2PDL9_ARAVE</name>
<accession>A0A4Y2PDL9</accession>
<sequence>MPGKCRYLRPSKVAGSLCSCLISYLIIRPRTHENTNGNVHDKQIAQTSRSQNRPSSIFTRQPPECTGRTPLQRRKQQSVASPALHPSVYSSSAFDLQAAAAGKRSCGRELR</sequence>
<proteinExistence type="predicted"/>
<organism evidence="2 3">
    <name type="scientific">Araneus ventricosus</name>
    <name type="common">Orbweaver spider</name>
    <name type="synonym">Epeira ventricosa</name>
    <dbReference type="NCBI Taxonomy" id="182803"/>
    <lineage>
        <taxon>Eukaryota</taxon>
        <taxon>Metazoa</taxon>
        <taxon>Ecdysozoa</taxon>
        <taxon>Arthropoda</taxon>
        <taxon>Chelicerata</taxon>
        <taxon>Arachnida</taxon>
        <taxon>Araneae</taxon>
        <taxon>Araneomorphae</taxon>
        <taxon>Entelegynae</taxon>
        <taxon>Araneoidea</taxon>
        <taxon>Araneidae</taxon>
        <taxon>Araneus</taxon>
    </lineage>
</organism>
<dbReference type="Proteomes" id="UP000499080">
    <property type="component" value="Unassembled WGS sequence"/>
</dbReference>
<evidence type="ECO:0000256" key="1">
    <source>
        <dbReference type="SAM" id="MobiDB-lite"/>
    </source>
</evidence>
<dbReference type="AlphaFoldDB" id="A0A4Y2PDL9"/>
<gene>
    <name evidence="2" type="ORF">AVEN_38073_1</name>
</gene>